<evidence type="ECO:0000313" key="3">
    <source>
        <dbReference type="Proteomes" id="UP000605670"/>
    </source>
</evidence>
<evidence type="ECO:0000256" key="1">
    <source>
        <dbReference type="SAM" id="MobiDB-lite"/>
    </source>
</evidence>
<reference evidence="2" key="2">
    <citation type="submission" date="2020-09" db="EMBL/GenBank/DDBJ databases">
        <authorList>
            <person name="Sun Q."/>
            <person name="Zhou Y."/>
        </authorList>
    </citation>
    <scope>NUCLEOTIDE SEQUENCE</scope>
    <source>
        <strain evidence="2">CGMCC 1.12160</strain>
    </source>
</reference>
<feature type="compositionally biased region" description="Low complexity" evidence="1">
    <location>
        <begin position="25"/>
        <end position="35"/>
    </location>
</feature>
<feature type="compositionally biased region" description="Basic and acidic residues" evidence="1">
    <location>
        <begin position="1"/>
        <end position="22"/>
    </location>
</feature>
<dbReference type="Proteomes" id="UP000605670">
    <property type="component" value="Unassembled WGS sequence"/>
</dbReference>
<name>A0A917BMA5_9MICO</name>
<accession>A0A917BMA5</accession>
<organism evidence="2 3">
    <name type="scientific">Ornithinimicrobium tianjinense</name>
    <dbReference type="NCBI Taxonomy" id="1195761"/>
    <lineage>
        <taxon>Bacteria</taxon>
        <taxon>Bacillati</taxon>
        <taxon>Actinomycetota</taxon>
        <taxon>Actinomycetes</taxon>
        <taxon>Micrococcales</taxon>
        <taxon>Ornithinimicrobiaceae</taxon>
        <taxon>Ornithinimicrobium</taxon>
    </lineage>
</organism>
<sequence length="132" mass="13792">MSAERRPGSGDHHRGDAKETHRPQATAARASSSAAADLSESHWDCPGCAECNDLVNGLARRVGVYTVGTSDLEGCSQDVVDLTARQHLDEVAAALWGEPCRCCGAHHPADDGCADPCGLCGNRHPLEGACTL</sequence>
<keyword evidence="3" id="KW-1185">Reference proteome</keyword>
<dbReference type="EMBL" id="BMEM01000001">
    <property type="protein sequence ID" value="GGF46566.1"/>
    <property type="molecule type" value="Genomic_DNA"/>
</dbReference>
<evidence type="ECO:0000313" key="2">
    <source>
        <dbReference type="EMBL" id="GGF46566.1"/>
    </source>
</evidence>
<comment type="caution">
    <text evidence="2">The sequence shown here is derived from an EMBL/GenBank/DDBJ whole genome shotgun (WGS) entry which is preliminary data.</text>
</comment>
<reference evidence="2" key="1">
    <citation type="journal article" date="2014" name="Int. J. Syst. Evol. Microbiol.">
        <title>Complete genome sequence of Corynebacterium casei LMG S-19264T (=DSM 44701T), isolated from a smear-ripened cheese.</title>
        <authorList>
            <consortium name="US DOE Joint Genome Institute (JGI-PGF)"/>
            <person name="Walter F."/>
            <person name="Albersmeier A."/>
            <person name="Kalinowski J."/>
            <person name="Ruckert C."/>
        </authorList>
    </citation>
    <scope>NUCLEOTIDE SEQUENCE</scope>
    <source>
        <strain evidence="2">CGMCC 1.12160</strain>
    </source>
</reference>
<feature type="region of interest" description="Disordered" evidence="1">
    <location>
        <begin position="1"/>
        <end position="35"/>
    </location>
</feature>
<proteinExistence type="predicted"/>
<gene>
    <name evidence="2" type="ORF">GCM10011366_12850</name>
</gene>
<dbReference type="AlphaFoldDB" id="A0A917BMA5"/>
<protein>
    <submittedName>
        <fullName evidence="2">Uncharacterized protein</fullName>
    </submittedName>
</protein>